<dbReference type="InterPro" id="IPR029063">
    <property type="entry name" value="SAM-dependent_MTases_sf"/>
</dbReference>
<dbReference type="Proteomes" id="UP000183585">
    <property type="component" value="Unassembled WGS sequence"/>
</dbReference>
<dbReference type="GO" id="GO:0032259">
    <property type="term" value="P:methylation"/>
    <property type="evidence" value="ECO:0007669"/>
    <property type="project" value="UniProtKB-KW"/>
</dbReference>
<dbReference type="PANTHER" id="PTHR47816:SF4">
    <property type="entry name" value="RIBOSOMAL RNA SMALL SUBUNIT METHYLTRANSFERASE C"/>
    <property type="match status" value="1"/>
</dbReference>
<reference evidence="5" key="1">
    <citation type="submission" date="2016-06" db="EMBL/GenBank/DDBJ databases">
        <authorList>
            <person name="Varghese N."/>
            <person name="Submissions Spin"/>
        </authorList>
    </citation>
    <scope>NUCLEOTIDE SEQUENCE [LARGE SCALE GENOMIC DNA]</scope>
    <source>
        <strain evidence="5">DSM 43168</strain>
    </source>
</reference>
<accession>A0A1C4UGB0</accession>
<evidence type="ECO:0000256" key="2">
    <source>
        <dbReference type="ARBA" id="ARBA00022679"/>
    </source>
</evidence>
<organism evidence="4 5">
    <name type="scientific">Micromonospora carbonacea</name>
    <dbReference type="NCBI Taxonomy" id="47853"/>
    <lineage>
        <taxon>Bacteria</taxon>
        <taxon>Bacillati</taxon>
        <taxon>Actinomycetota</taxon>
        <taxon>Actinomycetes</taxon>
        <taxon>Micromonosporales</taxon>
        <taxon>Micromonosporaceae</taxon>
        <taxon>Micromonospora</taxon>
    </lineage>
</organism>
<gene>
    <name evidence="4" type="ORF">GA0070563_101490</name>
</gene>
<dbReference type="SUPFAM" id="SSF53335">
    <property type="entry name" value="S-adenosyl-L-methionine-dependent methyltransferases"/>
    <property type="match status" value="1"/>
</dbReference>
<protein>
    <submittedName>
        <fullName evidence="4">16S rRNA m(2)G 1207 methyltransferase</fullName>
    </submittedName>
</protein>
<proteinExistence type="predicted"/>
<dbReference type="GO" id="GO:0008757">
    <property type="term" value="F:S-adenosylmethionine-dependent methyltransferase activity"/>
    <property type="evidence" value="ECO:0007669"/>
    <property type="project" value="InterPro"/>
</dbReference>
<keyword evidence="1 4" id="KW-0489">Methyltransferase</keyword>
<dbReference type="CDD" id="cd02440">
    <property type="entry name" value="AdoMet_MTases"/>
    <property type="match status" value="1"/>
</dbReference>
<dbReference type="AlphaFoldDB" id="A0A1C4UGB0"/>
<keyword evidence="2 4" id="KW-0808">Transferase</keyword>
<keyword evidence="5" id="KW-1185">Reference proteome</keyword>
<evidence type="ECO:0000259" key="3">
    <source>
        <dbReference type="Pfam" id="PF05175"/>
    </source>
</evidence>
<sequence length="204" mass="21686">MPGVTGDHYFTAEPGTAARPREVEFTVAGRDYTLTSAGGVFSAARLDPGTAVLLRKADLPAPDAAGDLLDLGCGFGPIACVLAGSAPAATVWAVDVNERARALAAANAERVGAADRVWVAAPDDVPADVTFAQLWSNPPIRIGKEGLHELLLRWLPRLAPDGVAWLVVARHLGGDSLHRWLTEQGWQVGRHASQKGYRVLRVTR</sequence>
<evidence type="ECO:0000313" key="4">
    <source>
        <dbReference type="EMBL" id="SCE70719.1"/>
    </source>
</evidence>
<dbReference type="Gene3D" id="3.40.50.150">
    <property type="entry name" value="Vaccinia Virus protein VP39"/>
    <property type="match status" value="1"/>
</dbReference>
<evidence type="ECO:0000313" key="5">
    <source>
        <dbReference type="Proteomes" id="UP000183585"/>
    </source>
</evidence>
<dbReference type="PANTHER" id="PTHR47816">
    <property type="entry name" value="RIBOSOMAL RNA SMALL SUBUNIT METHYLTRANSFERASE C"/>
    <property type="match status" value="1"/>
</dbReference>
<dbReference type="STRING" id="47853.TK50_19005"/>
<dbReference type="InterPro" id="IPR007848">
    <property type="entry name" value="Small_mtfrase_dom"/>
</dbReference>
<dbReference type="InterPro" id="IPR046977">
    <property type="entry name" value="RsmC/RlmG"/>
</dbReference>
<evidence type="ECO:0000256" key="1">
    <source>
        <dbReference type="ARBA" id="ARBA00022603"/>
    </source>
</evidence>
<feature type="domain" description="Methyltransferase small" evidence="3">
    <location>
        <begin position="32"/>
        <end position="200"/>
    </location>
</feature>
<dbReference type="Pfam" id="PF05175">
    <property type="entry name" value="MTS"/>
    <property type="match status" value="1"/>
</dbReference>
<name>A0A1C4UGB0_9ACTN</name>
<dbReference type="EMBL" id="FMCT01000001">
    <property type="protein sequence ID" value="SCE70719.1"/>
    <property type="molecule type" value="Genomic_DNA"/>
</dbReference>